<dbReference type="Pfam" id="PF06750">
    <property type="entry name" value="A24_N_bact"/>
    <property type="match status" value="1"/>
</dbReference>
<accession>A0A2I0QRJ1</accession>
<feature type="domain" description="Prepilin type IV endopeptidase peptidase" evidence="8">
    <location>
        <begin position="106"/>
        <end position="210"/>
    </location>
</feature>
<evidence type="ECO:0000259" key="9">
    <source>
        <dbReference type="Pfam" id="PF06750"/>
    </source>
</evidence>
<dbReference type="Proteomes" id="UP000243524">
    <property type="component" value="Unassembled WGS sequence"/>
</dbReference>
<name>A0A2I0QRJ1_9BACI</name>
<keyword evidence="5 7" id="KW-1133">Transmembrane helix</keyword>
<evidence type="ECO:0000256" key="4">
    <source>
        <dbReference type="ARBA" id="ARBA00022692"/>
    </source>
</evidence>
<evidence type="ECO:0000313" key="10">
    <source>
        <dbReference type="EMBL" id="PKR76943.1"/>
    </source>
</evidence>
<keyword evidence="4 7" id="KW-0812">Transmembrane</keyword>
<feature type="transmembrane region" description="Helical" evidence="7">
    <location>
        <begin position="221"/>
        <end position="240"/>
    </location>
</feature>
<gene>
    <name evidence="10" type="ORF">CEY16_14145</name>
</gene>
<proteinExistence type="inferred from homology"/>
<evidence type="ECO:0000256" key="6">
    <source>
        <dbReference type="ARBA" id="ARBA00023136"/>
    </source>
</evidence>
<dbReference type="PANTHER" id="PTHR30487">
    <property type="entry name" value="TYPE 4 PREPILIN-LIKE PROTEINS LEADER PEPTIDE-PROCESSING ENZYME"/>
    <property type="match status" value="1"/>
</dbReference>
<feature type="transmembrane region" description="Helical" evidence="7">
    <location>
        <begin position="129"/>
        <end position="146"/>
    </location>
</feature>
<dbReference type="EMBL" id="PJNH01000004">
    <property type="protein sequence ID" value="PKR76943.1"/>
    <property type="molecule type" value="Genomic_DNA"/>
</dbReference>
<dbReference type="GO" id="GO:0004190">
    <property type="term" value="F:aspartic-type endopeptidase activity"/>
    <property type="evidence" value="ECO:0007669"/>
    <property type="project" value="InterPro"/>
</dbReference>
<evidence type="ECO:0000256" key="1">
    <source>
        <dbReference type="ARBA" id="ARBA00004651"/>
    </source>
</evidence>
<comment type="caution">
    <text evidence="10">The sequence shown here is derived from an EMBL/GenBank/DDBJ whole genome shotgun (WGS) entry which is preliminary data.</text>
</comment>
<evidence type="ECO:0000313" key="11">
    <source>
        <dbReference type="Proteomes" id="UP000243524"/>
    </source>
</evidence>
<evidence type="ECO:0000256" key="2">
    <source>
        <dbReference type="ARBA" id="ARBA00005801"/>
    </source>
</evidence>
<dbReference type="InterPro" id="IPR000045">
    <property type="entry name" value="Prepilin_IV_endopep_pep"/>
</dbReference>
<evidence type="ECO:0000256" key="7">
    <source>
        <dbReference type="SAM" id="Phobius"/>
    </source>
</evidence>
<feature type="transmembrane region" description="Helical" evidence="7">
    <location>
        <begin position="103"/>
        <end position="122"/>
    </location>
</feature>
<evidence type="ECO:0000256" key="3">
    <source>
        <dbReference type="ARBA" id="ARBA00022475"/>
    </source>
</evidence>
<dbReference type="OrthoDB" id="9789291at2"/>
<feature type="transmembrane region" description="Helical" evidence="7">
    <location>
        <begin position="182"/>
        <end position="215"/>
    </location>
</feature>
<protein>
    <submittedName>
        <fullName evidence="10">Prepilin peptidase</fullName>
    </submittedName>
</protein>
<reference evidence="10 11" key="1">
    <citation type="submission" date="2017-06" db="EMBL/GenBank/DDBJ databases">
        <title>the draft geome sequence of Illustriluteabacillus marina B3227.</title>
        <authorList>
            <person name="He R.-H."/>
            <person name="Du Z.-J."/>
        </authorList>
    </citation>
    <scope>NUCLEOTIDE SEQUENCE [LARGE SCALE GENOMIC DNA]</scope>
    <source>
        <strain evidence="10 11">B3227</strain>
    </source>
</reference>
<dbReference type="PANTHER" id="PTHR30487:SF0">
    <property type="entry name" value="PREPILIN LEADER PEPTIDASE_N-METHYLTRANSFERASE-RELATED"/>
    <property type="match status" value="1"/>
</dbReference>
<organism evidence="10 11">
    <name type="scientific">Halalkalibacillus sediminis</name>
    <dbReference type="NCBI Taxonomy" id="2018042"/>
    <lineage>
        <taxon>Bacteria</taxon>
        <taxon>Bacillati</taxon>
        <taxon>Bacillota</taxon>
        <taxon>Bacilli</taxon>
        <taxon>Bacillales</taxon>
        <taxon>Bacillaceae</taxon>
        <taxon>Halalkalibacillus</taxon>
    </lineage>
</organism>
<dbReference type="Gene3D" id="1.20.120.1220">
    <property type="match status" value="1"/>
</dbReference>
<feature type="transmembrane region" description="Helical" evidence="7">
    <location>
        <begin position="152"/>
        <end position="170"/>
    </location>
</feature>
<sequence>MMVLVFIYAYIAVLGLIMGSFYNVVGLRVPNGESIVRPPSHCPNCNRRLGIRELIPVLSYIFQRGKCRSCYTKISPIYPFFEALTAALFVFTFHYIGFDFEVLVAWALCSLLVIITISDLHYQIIPDKVLLFFGGLMIALRFWLPTEPWYDAFFGAAMGFGLLLLIAVVSRGGMGGGDIKLFAVLGLALGISNTLLTLFLAAVLGTIVGLMLVPFHKVKRGVPFAFGPFIAVGALISYFYGETILDWYVTTFF</sequence>
<dbReference type="InterPro" id="IPR010627">
    <property type="entry name" value="Prepilin_pept_A24_N"/>
</dbReference>
<comment type="subcellular location">
    <subcellularLocation>
        <location evidence="1">Cell membrane</location>
        <topology evidence="1">Multi-pass membrane protein</topology>
    </subcellularLocation>
</comment>
<evidence type="ECO:0000259" key="8">
    <source>
        <dbReference type="Pfam" id="PF01478"/>
    </source>
</evidence>
<keyword evidence="11" id="KW-1185">Reference proteome</keyword>
<dbReference type="Pfam" id="PF01478">
    <property type="entry name" value="Peptidase_A24"/>
    <property type="match status" value="1"/>
</dbReference>
<keyword evidence="6 7" id="KW-0472">Membrane</keyword>
<dbReference type="GO" id="GO:0006465">
    <property type="term" value="P:signal peptide processing"/>
    <property type="evidence" value="ECO:0007669"/>
    <property type="project" value="TreeGrafter"/>
</dbReference>
<feature type="domain" description="Prepilin peptidase A24 N-terminal" evidence="9">
    <location>
        <begin position="13"/>
        <end position="94"/>
    </location>
</feature>
<comment type="similarity">
    <text evidence="2">Belongs to the peptidase A24 family.</text>
</comment>
<dbReference type="InterPro" id="IPR050882">
    <property type="entry name" value="Prepilin_peptidase/N-MTase"/>
</dbReference>
<dbReference type="AlphaFoldDB" id="A0A2I0QRJ1"/>
<feature type="transmembrane region" description="Helical" evidence="7">
    <location>
        <begin position="6"/>
        <end position="25"/>
    </location>
</feature>
<feature type="transmembrane region" description="Helical" evidence="7">
    <location>
        <begin position="77"/>
        <end position="97"/>
    </location>
</feature>
<keyword evidence="3" id="KW-1003">Cell membrane</keyword>
<evidence type="ECO:0000256" key="5">
    <source>
        <dbReference type="ARBA" id="ARBA00022989"/>
    </source>
</evidence>
<dbReference type="RefSeq" id="WP_101332693.1">
    <property type="nucleotide sequence ID" value="NZ_PJNH01000004.1"/>
</dbReference>
<dbReference type="GO" id="GO:0005886">
    <property type="term" value="C:plasma membrane"/>
    <property type="evidence" value="ECO:0007669"/>
    <property type="project" value="UniProtKB-SubCell"/>
</dbReference>